<name>A0A3S5BVW6_9PLAT</name>
<dbReference type="EMBL" id="CAAALY010048179">
    <property type="protein sequence ID" value="VEL20825.1"/>
    <property type="molecule type" value="Genomic_DNA"/>
</dbReference>
<protein>
    <submittedName>
        <fullName evidence="1">Uncharacterized protein</fullName>
    </submittedName>
</protein>
<dbReference type="AlphaFoldDB" id="A0A3S5BVW6"/>
<keyword evidence="2" id="KW-1185">Reference proteome</keyword>
<gene>
    <name evidence="1" type="ORF">PXEA_LOCUS14265</name>
</gene>
<sequence>MADKQAPSNTELGDSFVVVDTPAEDVAFAPEEFWCTGCSVAGLDGNSLARHLVELCGRETVTRQPDAQLVAARRAADEAEAAALAEAEALAATSIHGLEAVTVDTGHLVLSREEQEAMVLTGQEHHILTHEALMAAVEEQEGQAVHPEHQACFSFIIYHKNYLSFK</sequence>
<comment type="caution">
    <text evidence="1">The sequence shown here is derived from an EMBL/GenBank/DDBJ whole genome shotgun (WGS) entry which is preliminary data.</text>
</comment>
<proteinExistence type="predicted"/>
<dbReference type="Proteomes" id="UP000784294">
    <property type="component" value="Unassembled WGS sequence"/>
</dbReference>
<evidence type="ECO:0000313" key="1">
    <source>
        <dbReference type="EMBL" id="VEL20825.1"/>
    </source>
</evidence>
<evidence type="ECO:0000313" key="2">
    <source>
        <dbReference type="Proteomes" id="UP000784294"/>
    </source>
</evidence>
<organism evidence="1 2">
    <name type="scientific">Protopolystoma xenopodis</name>
    <dbReference type="NCBI Taxonomy" id="117903"/>
    <lineage>
        <taxon>Eukaryota</taxon>
        <taxon>Metazoa</taxon>
        <taxon>Spiralia</taxon>
        <taxon>Lophotrochozoa</taxon>
        <taxon>Platyhelminthes</taxon>
        <taxon>Monogenea</taxon>
        <taxon>Polyopisthocotylea</taxon>
        <taxon>Polystomatidea</taxon>
        <taxon>Polystomatidae</taxon>
        <taxon>Protopolystoma</taxon>
    </lineage>
</organism>
<reference evidence="1" key="1">
    <citation type="submission" date="2018-11" db="EMBL/GenBank/DDBJ databases">
        <authorList>
            <consortium name="Pathogen Informatics"/>
        </authorList>
    </citation>
    <scope>NUCLEOTIDE SEQUENCE</scope>
</reference>
<accession>A0A3S5BVW6</accession>